<gene>
    <name evidence="2" type="ORF">ACFFX0_08650</name>
</gene>
<feature type="region of interest" description="Disordered" evidence="1">
    <location>
        <begin position="1"/>
        <end position="54"/>
    </location>
</feature>
<reference evidence="2 3" key="1">
    <citation type="submission" date="2024-09" db="EMBL/GenBank/DDBJ databases">
        <authorList>
            <person name="Sun Q."/>
            <person name="Mori K."/>
        </authorList>
    </citation>
    <scope>NUCLEOTIDE SEQUENCE [LARGE SCALE GENOMIC DNA]</scope>
    <source>
        <strain evidence="2 3">CCM 7609</strain>
    </source>
</reference>
<comment type="caution">
    <text evidence="2">The sequence shown here is derived from an EMBL/GenBank/DDBJ whole genome shotgun (WGS) entry which is preliminary data.</text>
</comment>
<feature type="compositionally biased region" description="Polar residues" evidence="1">
    <location>
        <begin position="35"/>
        <end position="44"/>
    </location>
</feature>
<protein>
    <submittedName>
        <fullName evidence="2">Uncharacterized protein</fullName>
    </submittedName>
</protein>
<keyword evidence="3" id="KW-1185">Reference proteome</keyword>
<dbReference type="Proteomes" id="UP001589575">
    <property type="component" value="Unassembled WGS sequence"/>
</dbReference>
<evidence type="ECO:0000313" key="3">
    <source>
        <dbReference type="Proteomes" id="UP001589575"/>
    </source>
</evidence>
<name>A0ABV5FX72_9MICC</name>
<organism evidence="2 3">
    <name type="scientific">Citricoccus parietis</name>
    <dbReference type="NCBI Taxonomy" id="592307"/>
    <lineage>
        <taxon>Bacteria</taxon>
        <taxon>Bacillati</taxon>
        <taxon>Actinomycetota</taxon>
        <taxon>Actinomycetes</taxon>
        <taxon>Micrococcales</taxon>
        <taxon>Micrococcaceae</taxon>
        <taxon>Citricoccus</taxon>
    </lineage>
</organism>
<dbReference type="EMBL" id="JBHMFI010000001">
    <property type="protein sequence ID" value="MFB9071259.1"/>
    <property type="molecule type" value="Genomic_DNA"/>
</dbReference>
<accession>A0ABV5FX72</accession>
<sequence length="114" mass="11588">MAGGIPASAVVGRGSDAAAARRQTSSPHRIRSEAATATSPSTLVLGSRGSGMRRQMQRVALRATPRGGAGSDGDAGVGLHVRDEGIHEALQDRQERGILDLAGLGDSAFAGLDE</sequence>
<evidence type="ECO:0000313" key="2">
    <source>
        <dbReference type="EMBL" id="MFB9071259.1"/>
    </source>
</evidence>
<proteinExistence type="predicted"/>
<evidence type="ECO:0000256" key="1">
    <source>
        <dbReference type="SAM" id="MobiDB-lite"/>
    </source>
</evidence>